<dbReference type="AlphaFoldDB" id="A0A7X5HUV8"/>
<evidence type="ECO:0000256" key="1">
    <source>
        <dbReference type="SAM" id="MobiDB-lite"/>
    </source>
</evidence>
<gene>
    <name evidence="3" type="ORF">GXN74_04985</name>
</gene>
<dbReference type="Gene3D" id="1.10.10.2520">
    <property type="entry name" value="Cell wall hydrolase SleB, domain 1"/>
    <property type="match status" value="1"/>
</dbReference>
<feature type="compositionally biased region" description="Low complexity" evidence="1">
    <location>
        <begin position="76"/>
        <end position="93"/>
    </location>
</feature>
<dbReference type="InterPro" id="IPR042047">
    <property type="entry name" value="SleB_dom1"/>
</dbReference>
<dbReference type="GO" id="GO:0016787">
    <property type="term" value="F:hydrolase activity"/>
    <property type="evidence" value="ECO:0007669"/>
    <property type="project" value="UniProtKB-KW"/>
</dbReference>
<evidence type="ECO:0000259" key="2">
    <source>
        <dbReference type="Pfam" id="PF07486"/>
    </source>
</evidence>
<feature type="region of interest" description="Disordered" evidence="1">
    <location>
        <begin position="70"/>
        <end position="108"/>
    </location>
</feature>
<dbReference type="InterPro" id="IPR011105">
    <property type="entry name" value="Cell_wall_hydrolase_SleB"/>
</dbReference>
<dbReference type="Pfam" id="PF07486">
    <property type="entry name" value="Hydrolase_2"/>
    <property type="match status" value="1"/>
</dbReference>
<dbReference type="RefSeq" id="WP_162369831.1">
    <property type="nucleotide sequence ID" value="NZ_JAAEEH010000010.1"/>
</dbReference>
<protein>
    <submittedName>
        <fullName evidence="3">Cell wall hydrolase</fullName>
    </submittedName>
</protein>
<feature type="domain" description="Cell wall hydrolase SleB" evidence="2">
    <location>
        <begin position="129"/>
        <end position="235"/>
    </location>
</feature>
<dbReference type="EMBL" id="JAAEEH010000010">
    <property type="protein sequence ID" value="NDL67102.1"/>
    <property type="molecule type" value="Genomic_DNA"/>
</dbReference>
<evidence type="ECO:0000313" key="4">
    <source>
        <dbReference type="Proteomes" id="UP000461585"/>
    </source>
</evidence>
<keyword evidence="4" id="KW-1185">Reference proteome</keyword>
<comment type="caution">
    <text evidence="3">The sequence shown here is derived from an EMBL/GenBank/DDBJ whole genome shotgun (WGS) entry which is preliminary data.</text>
</comment>
<reference evidence="3 4" key="1">
    <citation type="submission" date="2020-01" db="EMBL/GenBank/DDBJ databases">
        <title>Anaeroalcalibacter tamaniensis gen. nov., sp. nov., moderately halophilic strictly anaerobic fermenter bacterium from mud volcano of Taman peninsula.</title>
        <authorList>
            <person name="Frolova A."/>
            <person name="Merkel A.Y."/>
            <person name="Slobodkin A.I."/>
        </authorList>
    </citation>
    <scope>NUCLEOTIDE SEQUENCE [LARGE SCALE GENOMIC DNA]</scope>
    <source>
        <strain evidence="3 4">F-3ap</strain>
    </source>
</reference>
<accession>A0A7X5HUV8</accession>
<dbReference type="Proteomes" id="UP000461585">
    <property type="component" value="Unassembled WGS sequence"/>
</dbReference>
<name>A0A7X5HUV8_9FIRM</name>
<evidence type="ECO:0000313" key="3">
    <source>
        <dbReference type="EMBL" id="NDL67102.1"/>
    </source>
</evidence>
<organism evidence="3 4">
    <name type="scientific">Anaerotalea alkaliphila</name>
    <dbReference type="NCBI Taxonomy" id="2662126"/>
    <lineage>
        <taxon>Bacteria</taxon>
        <taxon>Bacillati</taxon>
        <taxon>Bacillota</taxon>
        <taxon>Clostridia</taxon>
        <taxon>Eubacteriales</taxon>
        <taxon>Anaerotalea</taxon>
    </lineage>
</organism>
<keyword evidence="3" id="KW-0378">Hydrolase</keyword>
<sequence>MLRIKRSLRYVGWAFLLAFAWALLVAGSDTAGAQTQENVQAPPAVQMEASPLREDDLMEPAETEERIFTTAGDTQEAAPAEAAATETPTTETPAPAPAAPAPSTSTSQVLSKKDYDALVKIVQAEAPDEDEIGKIMVANVIMNRVASPNFPNNAYDVIHQVTGGAVQFSPIADGAYAKAKPTKSTIAAVDKALAGVDHSKGALYFVAYWVLRDNPGNWFERALTRVEDHGCHVFFK</sequence>
<proteinExistence type="predicted"/>